<evidence type="ECO:0000313" key="1">
    <source>
        <dbReference type="EMBL" id="MCB4823816.1"/>
    </source>
</evidence>
<evidence type="ECO:0000313" key="2">
    <source>
        <dbReference type="Proteomes" id="UP001139311"/>
    </source>
</evidence>
<dbReference type="RefSeq" id="WP_226610980.1">
    <property type="nucleotide sequence ID" value="NZ_JAJAQI010000032.1"/>
</dbReference>
<keyword evidence="2" id="KW-1185">Reference proteome</keyword>
<proteinExistence type="predicted"/>
<sequence>MPTVDELLSHFQRQASLPWAKETARDYRVWILHYEKALERRVQGRLHEFEAIARKFGHGWENLNLASFIPTWFAAHDLFEGLLEQPDELPGLLPDFEAHVVKVVQDRLRSLSDRDILAISGAGSLFGLTRVSTIAEKVASEIPGRLLLFFPGRHESGVYRLLDARDGWSYRATPIPA</sequence>
<gene>
    <name evidence="1" type="ORF">LHA35_18965</name>
</gene>
<comment type="caution">
    <text evidence="1">The sequence shown here is derived from an EMBL/GenBank/DDBJ whole genome shotgun (WGS) entry which is preliminary data.</text>
</comment>
<accession>A0A9X1IGM1</accession>
<protein>
    <submittedName>
        <fullName evidence="1">DUF1788 domain-containing protein</fullName>
    </submittedName>
</protein>
<organism evidence="1 2">
    <name type="scientific">Roseicella aerolata</name>
    <dbReference type="NCBI Taxonomy" id="2883479"/>
    <lineage>
        <taxon>Bacteria</taxon>
        <taxon>Pseudomonadati</taxon>
        <taxon>Pseudomonadota</taxon>
        <taxon>Alphaproteobacteria</taxon>
        <taxon>Acetobacterales</taxon>
        <taxon>Roseomonadaceae</taxon>
        <taxon>Roseicella</taxon>
    </lineage>
</organism>
<dbReference type="EMBL" id="JAJAQI010000032">
    <property type="protein sequence ID" value="MCB4823816.1"/>
    <property type="molecule type" value="Genomic_DNA"/>
</dbReference>
<name>A0A9X1IGM1_9PROT</name>
<dbReference type="Proteomes" id="UP001139311">
    <property type="component" value="Unassembled WGS sequence"/>
</dbReference>
<reference evidence="1" key="1">
    <citation type="submission" date="2021-10" db="EMBL/GenBank/DDBJ databases">
        <title>Roseicella aerolatum sp. nov., isolated from aerosols of e-waste dismantling site.</title>
        <authorList>
            <person name="Qin T."/>
        </authorList>
    </citation>
    <scope>NUCLEOTIDE SEQUENCE</scope>
    <source>
        <strain evidence="1">GB24</strain>
    </source>
</reference>
<dbReference type="AlphaFoldDB" id="A0A9X1IGM1"/>